<accession>A0A7D5KBX4</accession>
<gene>
    <name evidence="2" type="ORF">HUG10_01415</name>
</gene>
<proteinExistence type="predicted"/>
<organism evidence="2 3">
    <name type="scientific">Halorarum halophilum</name>
    <dbReference type="NCBI Taxonomy" id="2743090"/>
    <lineage>
        <taxon>Archaea</taxon>
        <taxon>Methanobacteriati</taxon>
        <taxon>Methanobacteriota</taxon>
        <taxon>Stenosarchaea group</taxon>
        <taxon>Halobacteria</taxon>
        <taxon>Halobacteriales</taxon>
        <taxon>Haloferacaceae</taxon>
        <taxon>Halorarum</taxon>
    </lineage>
</organism>
<dbReference type="GeneID" id="56027450"/>
<dbReference type="RefSeq" id="WP_179167852.1">
    <property type="nucleotide sequence ID" value="NZ_CP058529.1"/>
</dbReference>
<dbReference type="OrthoDB" id="304955at2157"/>
<dbReference type="SUPFAM" id="SSF47240">
    <property type="entry name" value="Ferritin-like"/>
    <property type="match status" value="1"/>
</dbReference>
<keyword evidence="3" id="KW-1185">Reference proteome</keyword>
<dbReference type="AlphaFoldDB" id="A0A7D5KBX4"/>
<dbReference type="InterPro" id="IPR009078">
    <property type="entry name" value="Ferritin-like_SF"/>
</dbReference>
<evidence type="ECO:0000313" key="3">
    <source>
        <dbReference type="Proteomes" id="UP000509750"/>
    </source>
</evidence>
<dbReference type="InterPro" id="IPR012347">
    <property type="entry name" value="Ferritin-like"/>
</dbReference>
<keyword evidence="1" id="KW-0175">Coiled coil</keyword>
<dbReference type="KEGG" id="halg:HUG10_01415"/>
<feature type="coiled-coil region" evidence="1">
    <location>
        <begin position="50"/>
        <end position="81"/>
    </location>
</feature>
<protein>
    <submittedName>
        <fullName evidence="2">Ferritin-like domain-containing protein</fullName>
    </submittedName>
</protein>
<dbReference type="Gene3D" id="1.20.1260.10">
    <property type="match status" value="1"/>
</dbReference>
<evidence type="ECO:0000313" key="2">
    <source>
        <dbReference type="EMBL" id="QLG26277.1"/>
    </source>
</evidence>
<reference evidence="2 3" key="1">
    <citation type="submission" date="2020-07" db="EMBL/GenBank/DDBJ databases">
        <title>Gai3-2, isolated from salt lake.</title>
        <authorList>
            <person name="Cui H."/>
            <person name="Shi X."/>
        </authorList>
    </citation>
    <scope>NUCLEOTIDE SEQUENCE [LARGE SCALE GENOMIC DNA]</scope>
    <source>
        <strain evidence="2 3">Gai3-2</strain>
    </source>
</reference>
<evidence type="ECO:0000256" key="1">
    <source>
        <dbReference type="SAM" id="Coils"/>
    </source>
</evidence>
<sequence length="162" mass="18608">MSVGQQVTSDHQLARLLQIGVVLEEVVEARSTHHYRELDGDFDDEIEALLEHAAEESAEHRERLEDIIEELDAESVSYEEIEALVEAQYGQTKPEDFDGLLYDQLCNEETAYKFYDDLIGAVEGSDSRFSVDRDRLLATLREIREEEAEGVEEVTDIMERRV</sequence>
<dbReference type="EMBL" id="CP058529">
    <property type="protein sequence ID" value="QLG26277.1"/>
    <property type="molecule type" value="Genomic_DNA"/>
</dbReference>
<name>A0A7D5KBX4_9EURY</name>
<dbReference type="Proteomes" id="UP000509750">
    <property type="component" value="Chromosome"/>
</dbReference>